<keyword evidence="4" id="KW-1185">Reference proteome</keyword>
<feature type="transmembrane region" description="Helical" evidence="1">
    <location>
        <begin position="36"/>
        <end position="53"/>
    </location>
</feature>
<dbReference type="Proteomes" id="UP000598820">
    <property type="component" value="Unassembled WGS sequence"/>
</dbReference>
<feature type="domain" description="Peptidase M56" evidence="2">
    <location>
        <begin position="32"/>
        <end position="276"/>
    </location>
</feature>
<keyword evidence="1" id="KW-0472">Membrane</keyword>
<proteinExistence type="predicted"/>
<dbReference type="Pfam" id="PF05569">
    <property type="entry name" value="Peptidase_M56"/>
    <property type="match status" value="1"/>
</dbReference>
<feature type="transmembrane region" description="Helical" evidence="1">
    <location>
        <begin position="286"/>
        <end position="304"/>
    </location>
</feature>
<keyword evidence="1" id="KW-0812">Transmembrane</keyword>
<reference evidence="3" key="1">
    <citation type="submission" date="2020-09" db="EMBL/GenBank/DDBJ databases">
        <authorList>
            <person name="Kim M.K."/>
        </authorList>
    </citation>
    <scope>NUCLEOTIDE SEQUENCE</scope>
    <source>
        <strain evidence="3">BT702</strain>
    </source>
</reference>
<evidence type="ECO:0000259" key="2">
    <source>
        <dbReference type="Pfam" id="PF05569"/>
    </source>
</evidence>
<accession>A0A926XV27</accession>
<dbReference type="PANTHER" id="PTHR34978:SF3">
    <property type="entry name" value="SLR0241 PROTEIN"/>
    <property type="match status" value="1"/>
</dbReference>
<feature type="transmembrane region" description="Helical" evidence="1">
    <location>
        <begin position="107"/>
        <end position="130"/>
    </location>
</feature>
<dbReference type="EMBL" id="JACWZY010000007">
    <property type="protein sequence ID" value="MBD2701104.1"/>
    <property type="molecule type" value="Genomic_DNA"/>
</dbReference>
<evidence type="ECO:0000313" key="4">
    <source>
        <dbReference type="Proteomes" id="UP000598820"/>
    </source>
</evidence>
<dbReference type="InterPro" id="IPR052173">
    <property type="entry name" value="Beta-lactam_resp_regulator"/>
</dbReference>
<feature type="transmembrane region" description="Helical" evidence="1">
    <location>
        <begin position="6"/>
        <end position="24"/>
    </location>
</feature>
<dbReference type="PANTHER" id="PTHR34978">
    <property type="entry name" value="POSSIBLE SENSOR-TRANSDUCER PROTEIN BLAR"/>
    <property type="match status" value="1"/>
</dbReference>
<dbReference type="CDD" id="cd07341">
    <property type="entry name" value="M56_BlaR1_MecR1_like"/>
    <property type="match status" value="1"/>
</dbReference>
<keyword evidence="1" id="KW-1133">Transmembrane helix</keyword>
<comment type="caution">
    <text evidence="3">The sequence shown here is derived from an EMBL/GenBank/DDBJ whole genome shotgun (WGS) entry which is preliminary data.</text>
</comment>
<sequence length="619" mass="70347">MEILRYVVLANGLLAVVSLAHYVLLRRETFFSANRLALWLGLAGALVLPLLELPDWRPQKVRNVMQRTAQAVVPHVLPKPTSPDVTITFPNQRTYQAFDGQPKRYVWTWQLSLIALYLLVVLVLFIRFGVQLLSLWKLIRHSSHESYDDFTLVQSEKVDSPFSFFNWVILNPTQHTPEELEQILRHERVHVRERHSIDMLGSELISIVFWFNPAAYLFRYLIHQTLEFRADHAVLQEGIDPKAYQYNLLKVSLLANSSGITNHFSKSQLKSRIAMLNRKESAAISWLKYPVFLLAALTIASAFARHKHVETIKRYVPQPIVETITTLSGTPNVVMQPGEIISIPDSKSIIKSEVATSTIKPSSQLVKVQADSVQRSVEVDSLRSSPSRYMAYQGNRLYWIVTPKTTFDDFAVMRQEFAKHGDSMQINEIKFDLFYTHINRIIFSVKDQGARTTMNELQTGNKPIETIAGYIGIGRNVGYRGTGSLRYYGDNLPESLRKTALAEENAAAQFFREHRLDYLLSDGEQKFKDLGSGSSSYSKEFFKNKTTRSSGVVVKDDGTLTIDERLGAVKVFVNNEAATPESIGKLKVNQLYSVVKKSQQNSESKESFISAILIYTIEE</sequence>
<evidence type="ECO:0000256" key="1">
    <source>
        <dbReference type="SAM" id="Phobius"/>
    </source>
</evidence>
<name>A0A926XV27_9BACT</name>
<dbReference type="InterPro" id="IPR008756">
    <property type="entry name" value="Peptidase_M56"/>
</dbReference>
<feature type="transmembrane region" description="Helical" evidence="1">
    <location>
        <begin position="204"/>
        <end position="222"/>
    </location>
</feature>
<dbReference type="AlphaFoldDB" id="A0A926XV27"/>
<dbReference type="RefSeq" id="WP_190886957.1">
    <property type="nucleotide sequence ID" value="NZ_JACWZY010000007.1"/>
</dbReference>
<gene>
    <name evidence="3" type="ORF">IC229_10695</name>
</gene>
<evidence type="ECO:0000313" key="3">
    <source>
        <dbReference type="EMBL" id="MBD2701104.1"/>
    </source>
</evidence>
<organism evidence="3 4">
    <name type="scientific">Spirosoma profusum</name>
    <dbReference type="NCBI Taxonomy" id="2771354"/>
    <lineage>
        <taxon>Bacteria</taxon>
        <taxon>Pseudomonadati</taxon>
        <taxon>Bacteroidota</taxon>
        <taxon>Cytophagia</taxon>
        <taxon>Cytophagales</taxon>
        <taxon>Cytophagaceae</taxon>
        <taxon>Spirosoma</taxon>
    </lineage>
</organism>
<protein>
    <submittedName>
        <fullName evidence="3">M56 family metallopeptidase</fullName>
    </submittedName>
</protein>